<dbReference type="RefSeq" id="WP_121937525.1">
    <property type="nucleotide sequence ID" value="NZ_REFR01000009.1"/>
</dbReference>
<reference evidence="20 21" key="1">
    <citation type="submission" date="2018-10" db="EMBL/GenBank/DDBJ databases">
        <title>Genomic Encyclopedia of Archaeal and Bacterial Type Strains, Phase II (KMG-II): from individual species to whole genera.</title>
        <authorList>
            <person name="Goeker M."/>
        </authorList>
    </citation>
    <scope>NUCLEOTIDE SEQUENCE [LARGE SCALE GENOMIC DNA]</scope>
    <source>
        <strain evidence="20 21">DSM 25217</strain>
    </source>
</reference>
<dbReference type="GO" id="GO:0071555">
    <property type="term" value="P:cell wall organization"/>
    <property type="evidence" value="ECO:0007669"/>
    <property type="project" value="UniProtKB-KW"/>
</dbReference>
<comment type="cofactor">
    <cofactor evidence="18">
        <name>Mg(2+)</name>
        <dbReference type="ChEBI" id="CHEBI:18420"/>
    </cofactor>
    <text evidence="18">Binds 1 Mg(2+) ion per subunit.</text>
</comment>
<comment type="catalytic activity">
    <reaction evidence="16 18">
        <text>N-acetyl-alpha-D-glucosamine 1-phosphate + UTP + H(+) = UDP-N-acetyl-alpha-D-glucosamine + diphosphate</text>
        <dbReference type="Rhea" id="RHEA:13509"/>
        <dbReference type="ChEBI" id="CHEBI:15378"/>
        <dbReference type="ChEBI" id="CHEBI:33019"/>
        <dbReference type="ChEBI" id="CHEBI:46398"/>
        <dbReference type="ChEBI" id="CHEBI:57705"/>
        <dbReference type="ChEBI" id="CHEBI:57776"/>
        <dbReference type="EC" id="2.7.7.23"/>
    </reaction>
</comment>
<feature type="binding site" evidence="18">
    <location>
        <position position="74"/>
    </location>
    <ligand>
        <name>UDP-N-acetyl-alpha-D-glucosamine</name>
        <dbReference type="ChEBI" id="CHEBI:57705"/>
    </ligand>
</feature>
<dbReference type="InParanoid" id="A0A3M0CTP4"/>
<dbReference type="InterPro" id="IPR025877">
    <property type="entry name" value="MobA-like_NTP_Trfase"/>
</dbReference>
<evidence type="ECO:0000256" key="1">
    <source>
        <dbReference type="ARBA" id="ARBA00004496"/>
    </source>
</evidence>
<dbReference type="InterPro" id="IPR050065">
    <property type="entry name" value="GlmU-like"/>
</dbReference>
<dbReference type="InterPro" id="IPR005882">
    <property type="entry name" value="Bifunctional_GlmU"/>
</dbReference>
<feature type="binding site" evidence="18">
    <location>
        <position position="365"/>
    </location>
    <ligand>
        <name>UDP-N-acetyl-alpha-D-glucosamine</name>
        <dbReference type="ChEBI" id="CHEBI:57705"/>
    </ligand>
</feature>
<feature type="binding site" evidence="18">
    <location>
        <begin position="374"/>
        <end position="375"/>
    </location>
    <ligand>
        <name>acetyl-CoA</name>
        <dbReference type="ChEBI" id="CHEBI:57288"/>
    </ligand>
</feature>
<comment type="catalytic activity">
    <reaction evidence="15 18">
        <text>alpha-D-glucosamine 1-phosphate + acetyl-CoA = N-acetyl-alpha-D-glucosamine 1-phosphate + CoA + H(+)</text>
        <dbReference type="Rhea" id="RHEA:13725"/>
        <dbReference type="ChEBI" id="CHEBI:15378"/>
        <dbReference type="ChEBI" id="CHEBI:57287"/>
        <dbReference type="ChEBI" id="CHEBI:57288"/>
        <dbReference type="ChEBI" id="CHEBI:57776"/>
        <dbReference type="ChEBI" id="CHEBI:58516"/>
        <dbReference type="EC" id="2.3.1.157"/>
    </reaction>
</comment>
<feature type="region of interest" description="N-acetyltransferase" evidence="18">
    <location>
        <begin position="256"/>
        <end position="457"/>
    </location>
</feature>
<dbReference type="CDD" id="cd02540">
    <property type="entry name" value="GT2_GlmU_N_bac"/>
    <property type="match status" value="1"/>
</dbReference>
<dbReference type="GO" id="GO:0008360">
    <property type="term" value="P:regulation of cell shape"/>
    <property type="evidence" value="ECO:0007669"/>
    <property type="project" value="UniProtKB-KW"/>
</dbReference>
<keyword evidence="7 18" id="KW-0479">Metal-binding</keyword>
<dbReference type="EC" id="2.7.7.23" evidence="18"/>
<evidence type="ECO:0000256" key="9">
    <source>
        <dbReference type="ARBA" id="ARBA00022842"/>
    </source>
</evidence>
<dbReference type="InterPro" id="IPR011004">
    <property type="entry name" value="Trimer_LpxA-like_sf"/>
</dbReference>
<dbReference type="GO" id="GO:0009245">
    <property type="term" value="P:lipid A biosynthetic process"/>
    <property type="evidence" value="ECO:0007669"/>
    <property type="project" value="UniProtKB-UniRule"/>
</dbReference>
<dbReference type="EMBL" id="REFR01000009">
    <property type="protein sequence ID" value="RMB12345.1"/>
    <property type="molecule type" value="Genomic_DNA"/>
</dbReference>
<evidence type="ECO:0000256" key="13">
    <source>
        <dbReference type="ARBA" id="ARBA00023315"/>
    </source>
</evidence>
<dbReference type="NCBIfam" id="TIGR01173">
    <property type="entry name" value="glmU"/>
    <property type="match status" value="1"/>
</dbReference>
<dbReference type="GO" id="GO:0016020">
    <property type="term" value="C:membrane"/>
    <property type="evidence" value="ECO:0007669"/>
    <property type="project" value="GOC"/>
</dbReference>
<dbReference type="GO" id="GO:0003977">
    <property type="term" value="F:UDP-N-acetylglucosamine diphosphorylase activity"/>
    <property type="evidence" value="ECO:0007669"/>
    <property type="project" value="UniProtKB-UniRule"/>
</dbReference>
<feature type="active site" description="Proton acceptor" evidence="18">
    <location>
        <position position="351"/>
    </location>
</feature>
<keyword evidence="11 18" id="KW-0573">Peptidoglycan synthesis</keyword>
<dbReference type="GO" id="GO:0019134">
    <property type="term" value="F:glucosamine-1-phosphate N-acetyltransferase activity"/>
    <property type="evidence" value="ECO:0007669"/>
    <property type="project" value="UniProtKB-UniRule"/>
</dbReference>
<dbReference type="UniPathway" id="UPA00113">
    <property type="reaction ID" value="UER00532"/>
</dbReference>
<name>A0A3M0CTP4_9PROT</name>
<feature type="domain" description="MobA-like NTP transferase" evidence="19">
    <location>
        <begin position="8"/>
        <end position="122"/>
    </location>
</feature>
<dbReference type="PROSITE" id="PS00101">
    <property type="entry name" value="HEXAPEP_TRANSFERASES"/>
    <property type="match status" value="1"/>
</dbReference>
<keyword evidence="4 18" id="KW-0963">Cytoplasm</keyword>
<organism evidence="20 21">
    <name type="scientific">Eilatimonas milleporae</name>
    <dbReference type="NCBI Taxonomy" id="911205"/>
    <lineage>
        <taxon>Bacteria</taxon>
        <taxon>Pseudomonadati</taxon>
        <taxon>Pseudomonadota</taxon>
        <taxon>Alphaproteobacteria</taxon>
        <taxon>Kordiimonadales</taxon>
        <taxon>Kordiimonadaceae</taxon>
        <taxon>Eilatimonas</taxon>
    </lineage>
</organism>
<evidence type="ECO:0000313" key="21">
    <source>
        <dbReference type="Proteomes" id="UP000271227"/>
    </source>
</evidence>
<feature type="binding site" evidence="18">
    <location>
        <begin position="79"/>
        <end position="80"/>
    </location>
    <ligand>
        <name>UDP-N-acetyl-alpha-D-glucosamine</name>
        <dbReference type="ChEBI" id="CHEBI:57705"/>
    </ligand>
</feature>
<dbReference type="InterPro" id="IPR038009">
    <property type="entry name" value="GlmU_C_LbH"/>
</dbReference>
<dbReference type="PANTHER" id="PTHR43584">
    <property type="entry name" value="NUCLEOTIDYL TRANSFERASE"/>
    <property type="match status" value="1"/>
</dbReference>
<keyword evidence="5 18" id="KW-0808">Transferase</keyword>
<evidence type="ECO:0000256" key="16">
    <source>
        <dbReference type="ARBA" id="ARBA00048493"/>
    </source>
</evidence>
<gene>
    <name evidence="18" type="primary">glmU</name>
    <name evidence="20" type="ORF">BXY39_0841</name>
</gene>
<feature type="binding site" evidence="18">
    <location>
        <position position="411"/>
    </location>
    <ligand>
        <name>acetyl-CoA</name>
        <dbReference type="ChEBI" id="CHEBI:57288"/>
    </ligand>
</feature>
<evidence type="ECO:0000256" key="3">
    <source>
        <dbReference type="ARBA" id="ARBA00007947"/>
    </source>
</evidence>
<keyword evidence="12 18" id="KW-0511">Multifunctional enzyme</keyword>
<evidence type="ECO:0000256" key="4">
    <source>
        <dbReference type="ARBA" id="ARBA00022490"/>
    </source>
</evidence>
<evidence type="ECO:0000256" key="11">
    <source>
        <dbReference type="ARBA" id="ARBA00022984"/>
    </source>
</evidence>
<keyword evidence="14 18" id="KW-0961">Cell wall biogenesis/degradation</keyword>
<feature type="binding site" evidence="18">
    <location>
        <position position="232"/>
    </location>
    <ligand>
        <name>Mg(2+)</name>
        <dbReference type="ChEBI" id="CHEBI:18420"/>
    </ligand>
</feature>
<dbReference type="InterPro" id="IPR018357">
    <property type="entry name" value="Hexapep_transf_CS"/>
</dbReference>
<dbReference type="UniPathway" id="UPA00973"/>
<comment type="similarity">
    <text evidence="2 18">In the C-terminal section; belongs to the transferase hexapeptide repeat family.</text>
</comment>
<evidence type="ECO:0000256" key="17">
    <source>
        <dbReference type="ARBA" id="ARBA00049628"/>
    </source>
</evidence>
<feature type="binding site" evidence="18">
    <location>
        <position position="321"/>
    </location>
    <ligand>
        <name>UDP-N-acetyl-alpha-D-glucosamine</name>
        <dbReference type="ChEBI" id="CHEBI:57705"/>
    </ligand>
</feature>
<dbReference type="InterPro" id="IPR029044">
    <property type="entry name" value="Nucleotide-diphossugar_trans"/>
</dbReference>
<sequence length="457" mass="47044">MASDGFAAVILAAGKGTRMRSTRHKVLHEVGGKTLLAHVVDTVSGLSPDRTVLVVGDRAEQIAEAFPGIPVARQSPQLGTGHAVMAALPALDGYDGDLLVLYGDVPFVPTDTIAAMLIARRQPSPEDAPGLVILGFMAENPTGYGRLITDDASHLLKIVEENDANAQECAVRLCNSGLMLIDGTAARGWLGRLDNDNAAGEYYLTDLVAMARADGRAVAVVHADESDLLGVNSRAELAVAEAAFQARARRAAMAAGVTLRDPASTHFSHDTELGKDVTVEPHVVFGPGVRVARGAVIRAFSHLEGATVGEDASIGPYARLRPGTDVGGTAKIGNFVEIKKAAIGDGAKISHLSYIGDAHVGRDANIGAGTITCNYDGYNKYVTDIGAGAFIGSNSALVAPVTIGAGAVVGAGSVITKNVEGDALALTRASQKSIGGYAARLRAGADGKRTAGNEPAE</sequence>
<keyword evidence="9 18" id="KW-0460">Magnesium</keyword>
<evidence type="ECO:0000256" key="8">
    <source>
        <dbReference type="ARBA" id="ARBA00022737"/>
    </source>
</evidence>
<feature type="binding site" evidence="18">
    <location>
        <position position="25"/>
    </location>
    <ligand>
        <name>UDP-N-acetyl-alpha-D-glucosamine</name>
        <dbReference type="ChEBI" id="CHEBI:57705"/>
    </ligand>
</feature>
<keyword evidence="6 18" id="KW-0548">Nucleotidyltransferase</keyword>
<evidence type="ECO:0000256" key="7">
    <source>
        <dbReference type="ARBA" id="ARBA00022723"/>
    </source>
</evidence>
<dbReference type="EC" id="2.3.1.157" evidence="18"/>
<feature type="binding site" evidence="18">
    <location>
        <begin position="11"/>
        <end position="14"/>
    </location>
    <ligand>
        <name>UDP-N-acetyl-alpha-D-glucosamine</name>
        <dbReference type="ChEBI" id="CHEBI:57705"/>
    </ligand>
</feature>
<comment type="pathway">
    <text evidence="18">Nucleotide-sugar biosynthesis; UDP-N-acetyl-alpha-D-glucosamine biosynthesis; UDP-N-acetyl-alpha-D-glucosamine from N-acetyl-alpha-D-glucosamine 1-phosphate: step 1/1.</text>
</comment>
<dbReference type="GO" id="GO:0005737">
    <property type="term" value="C:cytoplasm"/>
    <property type="evidence" value="ECO:0007669"/>
    <property type="project" value="UniProtKB-SubCell"/>
</dbReference>
<dbReference type="SUPFAM" id="SSF53448">
    <property type="entry name" value="Nucleotide-diphospho-sugar transferases"/>
    <property type="match status" value="1"/>
</dbReference>
<dbReference type="Proteomes" id="UP000271227">
    <property type="component" value="Unassembled WGS sequence"/>
</dbReference>
<dbReference type="Pfam" id="PF12804">
    <property type="entry name" value="NTP_transf_3"/>
    <property type="match status" value="1"/>
</dbReference>
<feature type="binding site" evidence="18">
    <location>
        <position position="339"/>
    </location>
    <ligand>
        <name>UDP-N-acetyl-alpha-D-glucosamine</name>
        <dbReference type="ChEBI" id="CHEBI:57705"/>
    </ligand>
</feature>
<dbReference type="Gene3D" id="3.90.550.10">
    <property type="entry name" value="Spore Coat Polysaccharide Biosynthesis Protein SpsA, Chain A"/>
    <property type="match status" value="1"/>
</dbReference>
<protein>
    <recommendedName>
        <fullName evidence="18">Bifunctional protein GlmU</fullName>
    </recommendedName>
    <domain>
        <recommendedName>
            <fullName evidence="18">UDP-N-acetylglucosamine pyrophosphorylase</fullName>
            <ecNumber evidence="18">2.7.7.23</ecNumber>
        </recommendedName>
        <alternativeName>
            <fullName evidence="18">N-acetylglucosamine-1-phosphate uridyltransferase</fullName>
        </alternativeName>
    </domain>
    <domain>
        <recommendedName>
            <fullName evidence="18">Glucosamine-1-phosphate N-acetyltransferase</fullName>
            <ecNumber evidence="18">2.3.1.157</ecNumber>
        </recommendedName>
    </domain>
</protein>
<dbReference type="InterPro" id="IPR001451">
    <property type="entry name" value="Hexapep"/>
</dbReference>
<feature type="region of interest" description="Pyrophosphorylase" evidence="18">
    <location>
        <begin position="1"/>
        <end position="234"/>
    </location>
</feature>
<evidence type="ECO:0000256" key="6">
    <source>
        <dbReference type="ARBA" id="ARBA00022695"/>
    </source>
</evidence>
<dbReference type="SUPFAM" id="SSF51161">
    <property type="entry name" value="Trimeric LpxA-like enzymes"/>
    <property type="match status" value="1"/>
</dbReference>
<dbReference type="PANTHER" id="PTHR43584:SF3">
    <property type="entry name" value="BIFUNCTIONAL PROTEIN GLMU"/>
    <property type="match status" value="1"/>
</dbReference>
<dbReference type="Pfam" id="PF00132">
    <property type="entry name" value="Hexapep"/>
    <property type="match status" value="1"/>
</dbReference>
<dbReference type="Gene3D" id="2.160.10.10">
    <property type="entry name" value="Hexapeptide repeat proteins"/>
    <property type="match status" value="1"/>
</dbReference>
<feature type="binding site" evidence="18">
    <location>
        <position position="145"/>
    </location>
    <ligand>
        <name>UDP-N-acetyl-alpha-D-glucosamine</name>
        <dbReference type="ChEBI" id="CHEBI:57705"/>
    </ligand>
</feature>
<evidence type="ECO:0000256" key="5">
    <source>
        <dbReference type="ARBA" id="ARBA00022679"/>
    </source>
</evidence>
<evidence type="ECO:0000313" key="20">
    <source>
        <dbReference type="EMBL" id="RMB12345.1"/>
    </source>
</evidence>
<evidence type="ECO:0000256" key="10">
    <source>
        <dbReference type="ARBA" id="ARBA00022960"/>
    </source>
</evidence>
<dbReference type="GO" id="GO:0006048">
    <property type="term" value="P:UDP-N-acetylglucosamine biosynthetic process"/>
    <property type="evidence" value="ECO:0007669"/>
    <property type="project" value="UniProtKB-UniPathway"/>
</dbReference>
<comment type="similarity">
    <text evidence="3 18">In the N-terminal section; belongs to the N-acetylglucosamine-1-phosphate uridyltransferase family.</text>
</comment>
<feature type="binding site" evidence="18">
    <location>
        <begin position="102"/>
        <end position="104"/>
    </location>
    <ligand>
        <name>UDP-N-acetyl-alpha-D-glucosamine</name>
        <dbReference type="ChEBI" id="CHEBI:57705"/>
    </ligand>
</feature>
<evidence type="ECO:0000256" key="14">
    <source>
        <dbReference type="ARBA" id="ARBA00023316"/>
    </source>
</evidence>
<feature type="binding site" evidence="18">
    <location>
        <position position="354"/>
    </location>
    <ligand>
        <name>UDP-N-acetyl-alpha-D-glucosamine</name>
        <dbReference type="ChEBI" id="CHEBI:57705"/>
    </ligand>
</feature>
<evidence type="ECO:0000256" key="15">
    <source>
        <dbReference type="ARBA" id="ARBA00048247"/>
    </source>
</evidence>
<comment type="pathway">
    <text evidence="18">Bacterial outer membrane biogenesis; LPS lipid A biosynthesis.</text>
</comment>
<feature type="binding site" evidence="18">
    <location>
        <position position="104"/>
    </location>
    <ligand>
        <name>Mg(2+)</name>
        <dbReference type="ChEBI" id="CHEBI:18420"/>
    </ligand>
</feature>
<dbReference type="GO" id="GO:0009252">
    <property type="term" value="P:peptidoglycan biosynthetic process"/>
    <property type="evidence" value="ECO:0007669"/>
    <property type="project" value="UniProtKB-UniRule"/>
</dbReference>
<dbReference type="GO" id="GO:0000287">
    <property type="term" value="F:magnesium ion binding"/>
    <property type="evidence" value="ECO:0007669"/>
    <property type="project" value="UniProtKB-UniRule"/>
</dbReference>
<evidence type="ECO:0000256" key="18">
    <source>
        <dbReference type="HAMAP-Rule" id="MF_01631"/>
    </source>
</evidence>
<keyword evidence="10 18" id="KW-0133">Cell shape</keyword>
<feature type="binding site" evidence="18">
    <location>
        <position position="175"/>
    </location>
    <ligand>
        <name>UDP-N-acetyl-alpha-D-glucosamine</name>
        <dbReference type="ChEBI" id="CHEBI:57705"/>
    </ligand>
</feature>
<dbReference type="OrthoDB" id="9775031at2"/>
<comment type="subcellular location">
    <subcellularLocation>
        <location evidence="1 18">Cytoplasm</location>
    </subcellularLocation>
</comment>
<dbReference type="HAMAP" id="MF_01631">
    <property type="entry name" value="GlmU"/>
    <property type="match status" value="1"/>
</dbReference>
<comment type="caution">
    <text evidence="20">The sequence shown here is derived from an EMBL/GenBank/DDBJ whole genome shotgun (WGS) entry which is preliminary data.</text>
</comment>
<feature type="binding site" evidence="18">
    <location>
        <position position="160"/>
    </location>
    <ligand>
        <name>UDP-N-acetyl-alpha-D-glucosamine</name>
        <dbReference type="ChEBI" id="CHEBI:57705"/>
    </ligand>
</feature>
<keyword evidence="21" id="KW-1185">Reference proteome</keyword>
<dbReference type="CDD" id="cd03353">
    <property type="entry name" value="LbH_GlmU_C"/>
    <property type="match status" value="1"/>
</dbReference>
<dbReference type="AlphaFoldDB" id="A0A3M0CTP4"/>
<comment type="pathway">
    <text evidence="18">Nucleotide-sugar biosynthesis; UDP-N-acetyl-alpha-D-glucosamine biosynthesis; N-acetyl-alpha-D-glucosamine 1-phosphate from alpha-D-glucosamine 6-phosphate (route II): step 2/2.</text>
</comment>
<feature type="binding site" evidence="18">
    <location>
        <position position="428"/>
    </location>
    <ligand>
        <name>acetyl-CoA</name>
        <dbReference type="ChEBI" id="CHEBI:57288"/>
    </ligand>
</feature>
<evidence type="ECO:0000259" key="19">
    <source>
        <dbReference type="Pfam" id="PF12804"/>
    </source>
</evidence>
<feature type="binding site" evidence="18">
    <location>
        <position position="393"/>
    </location>
    <ligand>
        <name>acetyl-CoA</name>
        <dbReference type="ChEBI" id="CHEBI:57288"/>
    </ligand>
</feature>
<keyword evidence="13 18" id="KW-0012">Acyltransferase</keyword>
<evidence type="ECO:0000256" key="2">
    <source>
        <dbReference type="ARBA" id="ARBA00007707"/>
    </source>
</evidence>
<dbReference type="GO" id="GO:0000902">
    <property type="term" value="P:cell morphogenesis"/>
    <property type="evidence" value="ECO:0007669"/>
    <property type="project" value="UniProtKB-UniRule"/>
</dbReference>
<comment type="subunit">
    <text evidence="18">Homotrimer.</text>
</comment>
<keyword evidence="8 18" id="KW-0677">Repeat</keyword>
<accession>A0A3M0CTP4</accession>
<feature type="region of interest" description="Linker" evidence="18">
    <location>
        <begin position="235"/>
        <end position="255"/>
    </location>
</feature>
<dbReference type="NCBIfam" id="NF010933">
    <property type="entry name" value="PRK14353.1"/>
    <property type="match status" value="1"/>
</dbReference>
<comment type="function">
    <text evidence="17 18">Catalyzes the last two sequential reactions in the de novo biosynthetic pathway for UDP-N-acetylglucosamine (UDP-GlcNAc). The C-terminal domain catalyzes the transfer of acetyl group from acetyl coenzyme A to glucosamine-1-phosphate (GlcN-1-P) to produce N-acetylglucosamine-1-phosphate (GlcNAc-1-P), which is converted into UDP-GlcNAc by the transfer of uridine 5-monophosphate (from uridine 5-triphosphate), a reaction catalyzed by the N-terminal domain.</text>
</comment>
<proteinExistence type="inferred from homology"/>
<dbReference type="FunCoup" id="A0A3M0CTP4">
    <property type="interactions" value="492"/>
</dbReference>
<feature type="binding site" evidence="18">
    <location>
        <position position="368"/>
    </location>
    <ligand>
        <name>acetyl-CoA</name>
        <dbReference type="ChEBI" id="CHEBI:57288"/>
    </ligand>
</feature>
<feature type="binding site" evidence="18">
    <location>
        <position position="232"/>
    </location>
    <ligand>
        <name>UDP-N-acetyl-alpha-D-glucosamine</name>
        <dbReference type="ChEBI" id="CHEBI:57705"/>
    </ligand>
</feature>
<evidence type="ECO:0000256" key="12">
    <source>
        <dbReference type="ARBA" id="ARBA00023268"/>
    </source>
</evidence>